<evidence type="ECO:0000313" key="1">
    <source>
        <dbReference type="EMBL" id="KER25217.1"/>
    </source>
</evidence>
<dbReference type="EMBL" id="KL596784">
    <property type="protein sequence ID" value="KER25217.1"/>
    <property type="molecule type" value="Genomic_DNA"/>
</dbReference>
<dbReference type="Proteomes" id="UP000054324">
    <property type="component" value="Unassembled WGS sequence"/>
</dbReference>
<accession>A0A074ZHM0</accession>
<dbReference type="RefSeq" id="XP_009171068.1">
    <property type="nucleotide sequence ID" value="XM_009172804.1"/>
</dbReference>
<sequence length="518" mass="59232">MFCLNPNWTVFENCTHLQNNLVFTRETQLNLSRSAQYPDFRQPNVLLETKLHEISECTLTCKLIWFFERLIWNPAECLVCDVLRQLNVLHQAASCFGRYDIRRIAIHVAENPSTAHDRFRPIWGSSGMRSPLRTSQTRDSAGFHNLLSCKLIWFFERLIWNPAECLVCDVLRQLNVLHQAASCFGRYDIRRIAIHVAENPSTAHDRFRPIWGSSGMRSPLRTSQTRDSAGFHVSLSKKQISLQMIPLKPTNISLNVLRDEKKIHVTWNDSEICPATKFTVLLSAGKQNSNVISAKPEIYLDWVTPCTSHYIYVSSENIHGGSGRSEGVKLSLPRVPLKPTNISLNVLRDEKKIHVTWNDSEICPATKFTVLLSAGKQNSNVISAKPEIYLDWVTPCTSHYIYVSSENIHGGSGRSEGVKLSLPRDFDPPRNIRISPNHTESRITVTWEKNRECSSTQYEISIYDTNSEVVNRTLFGNSPGEITQLPKRASMFLTIRTRGLWWVGDESDKQEFHLHDRE</sequence>
<keyword evidence="2" id="KW-1185">Reference proteome</keyword>
<protein>
    <recommendedName>
        <fullName evidence="3">Fibronectin type-III domain-containing protein</fullName>
    </recommendedName>
</protein>
<dbReference type="InterPro" id="IPR036116">
    <property type="entry name" value="FN3_sf"/>
</dbReference>
<name>A0A074ZHM0_OPIVI</name>
<organism evidence="1 2">
    <name type="scientific">Opisthorchis viverrini</name>
    <name type="common">Southeast Asian liver fluke</name>
    <dbReference type="NCBI Taxonomy" id="6198"/>
    <lineage>
        <taxon>Eukaryota</taxon>
        <taxon>Metazoa</taxon>
        <taxon>Spiralia</taxon>
        <taxon>Lophotrochozoa</taxon>
        <taxon>Platyhelminthes</taxon>
        <taxon>Trematoda</taxon>
        <taxon>Digenea</taxon>
        <taxon>Opisthorchiida</taxon>
        <taxon>Opisthorchiata</taxon>
        <taxon>Opisthorchiidae</taxon>
        <taxon>Opisthorchis</taxon>
    </lineage>
</organism>
<dbReference type="SUPFAM" id="SSF49265">
    <property type="entry name" value="Fibronectin type III"/>
    <property type="match status" value="1"/>
</dbReference>
<proteinExistence type="predicted"/>
<evidence type="ECO:0000313" key="2">
    <source>
        <dbReference type="Proteomes" id="UP000054324"/>
    </source>
</evidence>
<gene>
    <name evidence="1" type="ORF">T265_07317</name>
</gene>
<reference evidence="1 2" key="1">
    <citation type="submission" date="2013-11" db="EMBL/GenBank/DDBJ databases">
        <title>Opisthorchis viverrini - life in the bile duct.</title>
        <authorList>
            <person name="Young N.D."/>
            <person name="Nagarajan N."/>
            <person name="Lin S.J."/>
            <person name="Korhonen P.K."/>
            <person name="Jex A.R."/>
            <person name="Hall R.S."/>
            <person name="Safavi-Hemami H."/>
            <person name="Kaewkong W."/>
            <person name="Bertrand D."/>
            <person name="Gao S."/>
            <person name="Seet Q."/>
            <person name="Wongkham S."/>
            <person name="Teh B.T."/>
            <person name="Wongkham C."/>
            <person name="Intapan P.M."/>
            <person name="Maleewong W."/>
            <person name="Yang X."/>
            <person name="Hu M."/>
            <person name="Wang Z."/>
            <person name="Hofmann A."/>
            <person name="Sternberg P.W."/>
            <person name="Tan P."/>
            <person name="Wang J."/>
            <person name="Gasser R.B."/>
        </authorList>
    </citation>
    <scope>NUCLEOTIDE SEQUENCE [LARGE SCALE GENOMIC DNA]</scope>
</reference>
<dbReference type="GeneID" id="20321496"/>
<dbReference type="KEGG" id="ovi:T265_07317"/>
<dbReference type="AlphaFoldDB" id="A0A074ZHM0"/>
<dbReference type="OrthoDB" id="73653at2759"/>
<dbReference type="STRING" id="6198.A0A074ZHM0"/>
<dbReference type="CTD" id="20321496"/>
<evidence type="ECO:0008006" key="3">
    <source>
        <dbReference type="Google" id="ProtNLM"/>
    </source>
</evidence>